<dbReference type="AlphaFoldDB" id="A0A554S8C0"/>
<keyword evidence="2" id="KW-0560">Oxidoreductase</keyword>
<keyword evidence="6" id="KW-1185">Reference proteome</keyword>
<evidence type="ECO:0000256" key="3">
    <source>
        <dbReference type="ARBA" id="ARBA00048132"/>
    </source>
</evidence>
<dbReference type="SUPFAM" id="SSF51905">
    <property type="entry name" value="FAD/NAD(P)-binding domain"/>
    <property type="match status" value="1"/>
</dbReference>
<dbReference type="EMBL" id="VLNT01000008">
    <property type="protein sequence ID" value="TSD62610.1"/>
    <property type="molecule type" value="Genomic_DNA"/>
</dbReference>
<comment type="catalytic activity">
    <reaction evidence="3">
        <text>[thioredoxin]-dithiol + NADP(+) = [thioredoxin]-disulfide + NADPH + H(+)</text>
        <dbReference type="Rhea" id="RHEA:20345"/>
        <dbReference type="Rhea" id="RHEA-COMP:10698"/>
        <dbReference type="Rhea" id="RHEA-COMP:10700"/>
        <dbReference type="ChEBI" id="CHEBI:15378"/>
        <dbReference type="ChEBI" id="CHEBI:29950"/>
        <dbReference type="ChEBI" id="CHEBI:50058"/>
        <dbReference type="ChEBI" id="CHEBI:57783"/>
        <dbReference type="ChEBI" id="CHEBI:58349"/>
        <dbReference type="EC" id="1.8.1.9"/>
    </reaction>
</comment>
<dbReference type="Gene3D" id="3.50.50.60">
    <property type="entry name" value="FAD/NAD(P)-binding domain"/>
    <property type="match status" value="2"/>
</dbReference>
<dbReference type="Proteomes" id="UP000316988">
    <property type="component" value="Unassembled WGS sequence"/>
</dbReference>
<keyword evidence="1" id="KW-0285">Flavoprotein</keyword>
<evidence type="ECO:0000313" key="6">
    <source>
        <dbReference type="Proteomes" id="UP000316988"/>
    </source>
</evidence>
<dbReference type="GO" id="GO:0004791">
    <property type="term" value="F:thioredoxin-disulfide reductase (NADPH) activity"/>
    <property type="evidence" value="ECO:0007669"/>
    <property type="project" value="UniProtKB-EC"/>
</dbReference>
<reference evidence="5 6" key="1">
    <citation type="submission" date="2019-07" db="EMBL/GenBank/DDBJ databases">
        <authorList>
            <person name="Zhao L.H."/>
        </authorList>
    </citation>
    <scope>NUCLEOTIDE SEQUENCE [LARGE SCALE GENOMIC DNA]</scope>
    <source>
        <strain evidence="5 6">Co35</strain>
    </source>
</reference>
<evidence type="ECO:0000256" key="1">
    <source>
        <dbReference type="ARBA" id="ARBA00022630"/>
    </source>
</evidence>
<dbReference type="InterPro" id="IPR023753">
    <property type="entry name" value="FAD/NAD-binding_dom"/>
</dbReference>
<dbReference type="InterPro" id="IPR050097">
    <property type="entry name" value="Ferredoxin-NADP_redctase_2"/>
</dbReference>
<evidence type="ECO:0000256" key="2">
    <source>
        <dbReference type="ARBA" id="ARBA00023002"/>
    </source>
</evidence>
<dbReference type="PANTHER" id="PTHR48105">
    <property type="entry name" value="THIOREDOXIN REDUCTASE 1-RELATED-RELATED"/>
    <property type="match status" value="1"/>
</dbReference>
<dbReference type="RefSeq" id="WP_143913722.1">
    <property type="nucleotide sequence ID" value="NZ_VLNT01000008.1"/>
</dbReference>
<gene>
    <name evidence="5" type="ORF">FNM00_11700</name>
</gene>
<dbReference type="PRINTS" id="PR00368">
    <property type="entry name" value="FADPNR"/>
</dbReference>
<sequence>MSERPVILVVTTDHRRKLESEFRSRYDRDYDVRFVPDGSAARDTVERLVAAGTPIAVLAAELTLPDVDGHVLLRQLHRVAPTAGRLCLIGTGEYRERLEELRIALTSRDFDTFLGVPRGQRDEEFHVAVSEMLSEWGATVARPVVSSVTIVTDRETPQVAAIRDVLARMAIGSETYPPDSEIGEQIRQQAGDDQRFPMVRTMTEDVLVAPTPGEVTEAWFGTPDTIPAGTVADVVVVGAGPAGLAAAMYSASEGLTTIVIEAEAIGGQAGTSSMIRNYLGFPRGISGMRLAQRARIQATRFGARAFTGRPVTVVERGPVDEPEHHHVHVGETVLCARTVVVATGVAYRTLGVQGVDDLVGTGVYYGAAATVAREMAGRRVFIVGGGNSAGQAAVHLARWAHQVTLVVRRETIEETMSDYLVREIAATPTIDVRTRSQVVDGGGDGRLEWIAVRSGDGDPVRERADGLFLLLGAEPQCEWLPDDVLRDDNGFVLTGRDVPRERWDGDLPPTSLETAVRGIFAVGDARSGSMKRVASAAGEGASAVPLIYGHLAWVRAQEFASPH</sequence>
<accession>A0A554S8C0</accession>
<dbReference type="InterPro" id="IPR036188">
    <property type="entry name" value="FAD/NAD-bd_sf"/>
</dbReference>
<name>A0A554S8C0_9ACTN</name>
<evidence type="ECO:0000313" key="5">
    <source>
        <dbReference type="EMBL" id="TSD62610.1"/>
    </source>
</evidence>
<feature type="domain" description="FAD/NAD(P)-binding" evidence="4">
    <location>
        <begin position="233"/>
        <end position="540"/>
    </location>
</feature>
<organism evidence="5 6">
    <name type="scientific">Aeromicrobium piscarium</name>
    <dbReference type="NCBI Taxonomy" id="2590901"/>
    <lineage>
        <taxon>Bacteria</taxon>
        <taxon>Bacillati</taxon>
        <taxon>Actinomycetota</taxon>
        <taxon>Actinomycetes</taxon>
        <taxon>Propionibacteriales</taxon>
        <taxon>Nocardioidaceae</taxon>
        <taxon>Aeromicrobium</taxon>
    </lineage>
</organism>
<dbReference type="OrthoDB" id="109585at2"/>
<comment type="caution">
    <text evidence="5">The sequence shown here is derived from an EMBL/GenBank/DDBJ whole genome shotgun (WGS) entry which is preliminary data.</text>
</comment>
<dbReference type="Pfam" id="PF07992">
    <property type="entry name" value="Pyr_redox_2"/>
    <property type="match status" value="1"/>
</dbReference>
<protein>
    <submittedName>
        <fullName evidence="5">NAD(P)/FAD-dependent oxidoreductase</fullName>
    </submittedName>
</protein>
<dbReference type="PRINTS" id="PR00469">
    <property type="entry name" value="PNDRDTASEII"/>
</dbReference>
<evidence type="ECO:0000259" key="4">
    <source>
        <dbReference type="Pfam" id="PF07992"/>
    </source>
</evidence>
<proteinExistence type="predicted"/>